<dbReference type="FunFam" id="2.60.40.1120:FF:000003">
    <property type="entry name" value="Outer membrane protein Omp121"/>
    <property type="match status" value="1"/>
</dbReference>
<reference evidence="12 13" key="1">
    <citation type="submission" date="2024-04" db="EMBL/GenBank/DDBJ databases">
        <title>Novel genus in family Flammeovirgaceae.</title>
        <authorList>
            <person name="Nguyen T.H."/>
            <person name="Vuong T.Q."/>
            <person name="Le H."/>
            <person name="Kim S.-G."/>
        </authorList>
    </citation>
    <scope>NUCLEOTIDE SEQUENCE [LARGE SCALE GENOMIC DNA]</scope>
    <source>
        <strain evidence="12 13">JCM 23209</strain>
    </source>
</reference>
<dbReference type="Gene3D" id="3.55.50.30">
    <property type="match status" value="1"/>
</dbReference>
<comment type="caution">
    <text evidence="12">The sequence shown here is derived from an EMBL/GenBank/DDBJ whole genome shotgun (WGS) entry which is preliminary data.</text>
</comment>
<evidence type="ECO:0000256" key="5">
    <source>
        <dbReference type="ARBA" id="ARBA00023077"/>
    </source>
</evidence>
<organism evidence="12 13">
    <name type="scientific">Rapidithrix thailandica</name>
    <dbReference type="NCBI Taxonomy" id="413964"/>
    <lineage>
        <taxon>Bacteria</taxon>
        <taxon>Pseudomonadati</taxon>
        <taxon>Bacteroidota</taxon>
        <taxon>Cytophagia</taxon>
        <taxon>Cytophagales</taxon>
        <taxon>Flammeovirgaceae</taxon>
        <taxon>Rapidithrix</taxon>
    </lineage>
</organism>
<dbReference type="Pfam" id="PF00593">
    <property type="entry name" value="TonB_dep_Rec_b-barrel"/>
    <property type="match status" value="1"/>
</dbReference>
<keyword evidence="13" id="KW-1185">Reference proteome</keyword>
<dbReference type="RefSeq" id="WP_346822592.1">
    <property type="nucleotide sequence ID" value="NZ_JBDKWZ010000010.1"/>
</dbReference>
<gene>
    <name evidence="12" type="ORF">AAG747_17955</name>
</gene>
<dbReference type="Proteomes" id="UP001403385">
    <property type="component" value="Unassembled WGS sequence"/>
</dbReference>
<keyword evidence="4 8" id="KW-0812">Transmembrane</keyword>
<dbReference type="Gene3D" id="2.170.130.10">
    <property type="entry name" value="TonB-dependent receptor, plug domain"/>
    <property type="match status" value="1"/>
</dbReference>
<keyword evidence="6 8" id="KW-0472">Membrane</keyword>
<dbReference type="Gene3D" id="2.40.170.20">
    <property type="entry name" value="TonB-dependent receptor, beta-barrel domain"/>
    <property type="match status" value="1"/>
</dbReference>
<evidence type="ECO:0000259" key="11">
    <source>
        <dbReference type="Pfam" id="PF07715"/>
    </source>
</evidence>
<dbReference type="InterPro" id="IPR039426">
    <property type="entry name" value="TonB-dep_rcpt-like"/>
</dbReference>
<keyword evidence="2 8" id="KW-0813">Transport</keyword>
<dbReference type="InterPro" id="IPR037066">
    <property type="entry name" value="Plug_dom_sf"/>
</dbReference>
<name>A0AAW9SBS6_9BACT</name>
<dbReference type="SUPFAM" id="SSF56935">
    <property type="entry name" value="Porins"/>
    <property type="match status" value="1"/>
</dbReference>
<dbReference type="AlphaFoldDB" id="A0AAW9SBS6"/>
<dbReference type="PROSITE" id="PS52016">
    <property type="entry name" value="TONB_DEPENDENT_REC_3"/>
    <property type="match status" value="1"/>
</dbReference>
<dbReference type="InterPro" id="IPR023997">
    <property type="entry name" value="TonB-dep_OMP_SusC/RagA_CS"/>
</dbReference>
<comment type="subcellular location">
    <subcellularLocation>
        <location evidence="1 8">Cell outer membrane</location>
        <topology evidence="1 8">Multi-pass membrane protein</topology>
    </subcellularLocation>
</comment>
<dbReference type="NCBIfam" id="TIGR04056">
    <property type="entry name" value="OMP_RagA_SusC"/>
    <property type="match status" value="1"/>
</dbReference>
<evidence type="ECO:0000256" key="6">
    <source>
        <dbReference type="ARBA" id="ARBA00023136"/>
    </source>
</evidence>
<evidence type="ECO:0000313" key="13">
    <source>
        <dbReference type="Proteomes" id="UP001403385"/>
    </source>
</evidence>
<dbReference type="Pfam" id="PF13715">
    <property type="entry name" value="CarbopepD_reg_2"/>
    <property type="match status" value="1"/>
</dbReference>
<proteinExistence type="inferred from homology"/>
<dbReference type="NCBIfam" id="TIGR04057">
    <property type="entry name" value="SusC_RagA_signa"/>
    <property type="match status" value="1"/>
</dbReference>
<evidence type="ECO:0000256" key="9">
    <source>
        <dbReference type="RuleBase" id="RU003357"/>
    </source>
</evidence>
<keyword evidence="3 8" id="KW-1134">Transmembrane beta strand</keyword>
<comment type="similarity">
    <text evidence="8 9">Belongs to the TonB-dependent receptor family.</text>
</comment>
<keyword evidence="7 8" id="KW-0998">Cell outer membrane</keyword>
<dbReference type="GO" id="GO:0009279">
    <property type="term" value="C:cell outer membrane"/>
    <property type="evidence" value="ECO:0007669"/>
    <property type="project" value="UniProtKB-SubCell"/>
</dbReference>
<dbReference type="EMBL" id="JBDKWZ010000010">
    <property type="protein sequence ID" value="MEN7549814.1"/>
    <property type="molecule type" value="Genomic_DNA"/>
</dbReference>
<dbReference type="InterPro" id="IPR000531">
    <property type="entry name" value="Beta-barrel_TonB"/>
</dbReference>
<dbReference type="SUPFAM" id="SSF49464">
    <property type="entry name" value="Carboxypeptidase regulatory domain-like"/>
    <property type="match status" value="1"/>
</dbReference>
<evidence type="ECO:0000256" key="4">
    <source>
        <dbReference type="ARBA" id="ARBA00022692"/>
    </source>
</evidence>
<evidence type="ECO:0000256" key="2">
    <source>
        <dbReference type="ARBA" id="ARBA00022448"/>
    </source>
</evidence>
<evidence type="ECO:0000256" key="7">
    <source>
        <dbReference type="ARBA" id="ARBA00023237"/>
    </source>
</evidence>
<evidence type="ECO:0000259" key="10">
    <source>
        <dbReference type="Pfam" id="PF00593"/>
    </source>
</evidence>
<keyword evidence="5 9" id="KW-0798">TonB box</keyword>
<dbReference type="InterPro" id="IPR036942">
    <property type="entry name" value="Beta-barrel_TonB_sf"/>
</dbReference>
<evidence type="ECO:0000256" key="3">
    <source>
        <dbReference type="ARBA" id="ARBA00022452"/>
    </source>
</evidence>
<dbReference type="Gene3D" id="2.60.40.1120">
    <property type="entry name" value="Carboxypeptidase-like, regulatory domain"/>
    <property type="match status" value="1"/>
</dbReference>
<accession>A0AAW9SBS6</accession>
<dbReference type="InterPro" id="IPR008969">
    <property type="entry name" value="CarboxyPept-like_regulatory"/>
</dbReference>
<dbReference type="Pfam" id="PF07715">
    <property type="entry name" value="Plug"/>
    <property type="match status" value="1"/>
</dbReference>
<dbReference type="InterPro" id="IPR023996">
    <property type="entry name" value="TonB-dep_OMP_SusC/RagA"/>
</dbReference>
<dbReference type="InterPro" id="IPR012910">
    <property type="entry name" value="Plug_dom"/>
</dbReference>
<sequence>MNLKLLTQIWKMTKLLFYGIVVQSFLCGMLMAEVGKSQSIKEVTLSVTLKDATLEEAFAKLERKTGFRFLYDPTQLSGQQRINTQVSRASLADLLISIAQDANLSFKRINQTIVVRDQSSAQKEDLLQEELRLEKEIKGQVTSSEDGAPLPGVTIVVKGTTIGTTTDFDGNYHINAPDDAEILVFSSIGYQTKEVTIGNQSEINIVLPIDTQQLEEVVVTALGIEREAKTLAYGAAQLGGEEMAMAREGNILNNLSGKVAGVNISQAGTGLGGSTRITIRGNSFFQGNNQPLIVIDGVPIDNQGTSTDDTYGNRQLDYGNGLSDINMDDVENISVLKGPAATALYGSRAGNGVVMITTKSGGKERFGMSFNSNTVIEMPRDYLEMQNRYGQGSEGVFDPSSGNSWGPAMDGSQVTDWTGETKAYSPNNNDIKDFLENGVSTTNTLELFANGEKSSVRGSVGHNYAEGVFPGSEIKKILASMKVSTKMTDKISSEVSFNYANTQGKNRIKLTRDPDNPYYSYVIMPRSVSYSDLKTHVRNPETLEPLRWTSNGGVILNPYYTVKYNTNEDSKDRLIGYAKFKYEFSENAYFHVRYGLDFYSLRQRDQLGTGVPYWFSSGDVRQTQTQAKESNIELLMQINKIDLVKNALSANLSLGGNFMAVNNYSQYAAANGLEVPEFYSIRNSLDRDASENRYQKRVNSAFGMVQFSFKEFLFLDVTARQDWSSTLKDDNWSYFYPSVGMSWVISDTFEGMPSWLSFAKVRASYAEVGNDPEPYGLYLTNTITNSGAIAPDTKPNPDIQPERLKSIELGMDLNLFQDRVAFEMTYYKNNAINQIIKLPVNPALEGFKYEWINAGEIENKGLELSLNAKLVQTEKFGLNLGVNWYKNTNKIISLDSEVEEYLLSDGDVLVKIWAVEGGAFGDIYGTTIKTDEQGRPILNAEGNYQESDTEVKLGNYTPDWNAGVNLGFTYGSATTGQFSFNVLFDYTKGGDIYSFTNAQAARFGTSAMTLENNREGYTIEGVDAEGNSVTSTISAQQYWTNKANIDSEWIYDKSELNLRELTLGYRFPTSLFDNLPVKGASLNIVARNLATFGSNLNGVPPYAYTTSNQQGAEAYAAPRTSTLGFNLRVQF</sequence>
<protein>
    <submittedName>
        <fullName evidence="12">SusC/RagA family TonB-linked outer membrane protein</fullName>
    </submittedName>
</protein>
<evidence type="ECO:0000256" key="8">
    <source>
        <dbReference type="PROSITE-ProRule" id="PRU01360"/>
    </source>
</evidence>
<evidence type="ECO:0000313" key="12">
    <source>
        <dbReference type="EMBL" id="MEN7549814.1"/>
    </source>
</evidence>
<evidence type="ECO:0000256" key="1">
    <source>
        <dbReference type="ARBA" id="ARBA00004571"/>
    </source>
</evidence>
<feature type="domain" description="TonB-dependent receptor-like beta-barrel" evidence="10">
    <location>
        <begin position="530"/>
        <end position="1018"/>
    </location>
</feature>
<feature type="domain" description="TonB-dependent receptor plug" evidence="11">
    <location>
        <begin position="237"/>
        <end position="353"/>
    </location>
</feature>